<dbReference type="PANTHER" id="PTHR42713">
    <property type="entry name" value="HISTIDINE KINASE-RELATED"/>
    <property type="match status" value="1"/>
</dbReference>
<dbReference type="InterPro" id="IPR009057">
    <property type="entry name" value="Homeodomain-like_sf"/>
</dbReference>
<dbReference type="InterPro" id="IPR018060">
    <property type="entry name" value="HTH_AraC"/>
</dbReference>
<dbReference type="InterPro" id="IPR001789">
    <property type="entry name" value="Sig_transdc_resp-reg_receiver"/>
</dbReference>
<dbReference type="PROSITE" id="PS01124">
    <property type="entry name" value="HTH_ARAC_FAMILY_2"/>
    <property type="match status" value="1"/>
</dbReference>
<dbReference type="InterPro" id="IPR051552">
    <property type="entry name" value="HptR"/>
</dbReference>
<feature type="domain" description="Response regulatory" evidence="10">
    <location>
        <begin position="3"/>
        <end position="120"/>
    </location>
</feature>
<keyword evidence="7" id="KW-0804">Transcription</keyword>
<dbReference type="SMART" id="SM00342">
    <property type="entry name" value="HTH_ARAC"/>
    <property type="match status" value="1"/>
</dbReference>
<dbReference type="Proteomes" id="UP000621560">
    <property type="component" value="Unassembled WGS sequence"/>
</dbReference>
<feature type="modified residue" description="4-aspartylphosphate" evidence="8">
    <location>
        <position position="55"/>
    </location>
</feature>
<dbReference type="GO" id="GO:0005737">
    <property type="term" value="C:cytoplasm"/>
    <property type="evidence" value="ECO:0007669"/>
    <property type="project" value="UniProtKB-SubCell"/>
</dbReference>
<keyword evidence="6" id="KW-0238">DNA-binding</keyword>
<comment type="caution">
    <text evidence="11">The sequence shown here is derived from an EMBL/GenBank/DDBJ whole genome shotgun (WGS) entry which is preliminary data.</text>
</comment>
<evidence type="ECO:0000256" key="3">
    <source>
        <dbReference type="ARBA" id="ARBA00022553"/>
    </source>
</evidence>
<sequence length="553" mass="60798">MIKLLIADDEKMIREGIAGIVDWRAHGIELAGVAADGHQARTLFAACRPDIVVTDIRMPGCSGLELARGIRASGSTAKVVILSGYEDFDYAQEALRLGAADYLLKPVMPDELVAKVLEARDACRAEQRHAEEAARLRAQLGESMPLLRERFLQQAAAGLAPTGEELAARLRYLGLPLAADQPCRALLVQLEPPDPASEAEPEEELQLRLLQAGQVLQQRVDGRGGIFPGPDVSSIGVVLGREAADGGGSVSLRDGEHDTGMERVKRLAHEWQAALQQACGLGSTIGIGLECGSVAELRDSYISAGEACKYKAFLGGGHVLAYSELQAGRPALSAYPEEAERELVLAVKQGESERLTELLARFYRPSAALLEPEYAVMQAMRLLSAIGMELLTLSVRAAEVLGPDYQVWDRLHRSGGVLPDLLAELEALLDRLAAAVRARHTRRDSDNRTVAQMIAYLQAHYNEPFRLDKLSEQVYLSPNYVCSLFKEETGRNISEYLIELRIERAKALLADPELKVYEIARRVGYTDSRYFNKLFKRHTGMNLSDYRRTPPFA</sequence>
<dbReference type="GO" id="GO:0000160">
    <property type="term" value="P:phosphorelay signal transduction system"/>
    <property type="evidence" value="ECO:0007669"/>
    <property type="project" value="UniProtKB-KW"/>
</dbReference>
<dbReference type="SUPFAM" id="SSF52172">
    <property type="entry name" value="CheY-like"/>
    <property type="match status" value="1"/>
</dbReference>
<evidence type="ECO:0000256" key="6">
    <source>
        <dbReference type="ARBA" id="ARBA00023125"/>
    </source>
</evidence>
<protein>
    <submittedName>
        <fullName evidence="11">Response regulator</fullName>
    </submittedName>
</protein>
<evidence type="ECO:0000313" key="11">
    <source>
        <dbReference type="EMBL" id="MBD2846303.1"/>
    </source>
</evidence>
<dbReference type="PROSITE" id="PS50110">
    <property type="entry name" value="RESPONSE_REGULATORY"/>
    <property type="match status" value="1"/>
</dbReference>
<dbReference type="Gene3D" id="3.40.50.2300">
    <property type="match status" value="1"/>
</dbReference>
<dbReference type="SMART" id="SM00448">
    <property type="entry name" value="REC"/>
    <property type="match status" value="1"/>
</dbReference>
<evidence type="ECO:0000259" key="9">
    <source>
        <dbReference type="PROSITE" id="PS01124"/>
    </source>
</evidence>
<dbReference type="GO" id="GO:0043565">
    <property type="term" value="F:sequence-specific DNA binding"/>
    <property type="evidence" value="ECO:0007669"/>
    <property type="project" value="InterPro"/>
</dbReference>
<dbReference type="InterPro" id="IPR041522">
    <property type="entry name" value="CdaR_GGDEF"/>
</dbReference>
<evidence type="ECO:0000256" key="4">
    <source>
        <dbReference type="ARBA" id="ARBA00023012"/>
    </source>
</evidence>
<dbReference type="SUPFAM" id="SSF46689">
    <property type="entry name" value="Homeodomain-like"/>
    <property type="match status" value="2"/>
</dbReference>
<dbReference type="Pfam" id="PF17853">
    <property type="entry name" value="GGDEF_2"/>
    <property type="match status" value="1"/>
</dbReference>
<dbReference type="InterPro" id="IPR018062">
    <property type="entry name" value="HTH_AraC-typ_CS"/>
</dbReference>
<dbReference type="PANTHER" id="PTHR42713:SF3">
    <property type="entry name" value="TRANSCRIPTIONAL REGULATORY PROTEIN HPTR"/>
    <property type="match status" value="1"/>
</dbReference>
<reference evidence="11" key="1">
    <citation type="submission" date="2020-09" db="EMBL/GenBank/DDBJ databases">
        <title>A novel bacterium of genus Paenibacillus, isolated from South China Sea.</title>
        <authorList>
            <person name="Huang H."/>
            <person name="Mo K."/>
            <person name="Hu Y."/>
        </authorList>
    </citation>
    <scope>NUCLEOTIDE SEQUENCE</scope>
    <source>
        <strain evidence="11">IB182496</strain>
    </source>
</reference>
<accession>A0A927GS88</accession>
<keyword evidence="5" id="KW-0805">Transcription regulation</keyword>
<keyword evidence="12" id="KW-1185">Reference proteome</keyword>
<dbReference type="InterPro" id="IPR011006">
    <property type="entry name" value="CheY-like_superfamily"/>
</dbReference>
<dbReference type="Pfam" id="PF00072">
    <property type="entry name" value="Response_reg"/>
    <property type="match status" value="1"/>
</dbReference>
<evidence type="ECO:0000256" key="5">
    <source>
        <dbReference type="ARBA" id="ARBA00023015"/>
    </source>
</evidence>
<dbReference type="PROSITE" id="PS00041">
    <property type="entry name" value="HTH_ARAC_FAMILY_1"/>
    <property type="match status" value="1"/>
</dbReference>
<name>A0A927GS88_9BACL</name>
<keyword evidence="2" id="KW-0963">Cytoplasm</keyword>
<dbReference type="Gene3D" id="1.10.10.60">
    <property type="entry name" value="Homeodomain-like"/>
    <property type="match status" value="2"/>
</dbReference>
<proteinExistence type="predicted"/>
<organism evidence="11 12">
    <name type="scientific">Paenibacillus sabuli</name>
    <dbReference type="NCBI Taxonomy" id="2772509"/>
    <lineage>
        <taxon>Bacteria</taxon>
        <taxon>Bacillati</taxon>
        <taxon>Bacillota</taxon>
        <taxon>Bacilli</taxon>
        <taxon>Bacillales</taxon>
        <taxon>Paenibacillaceae</taxon>
        <taxon>Paenibacillus</taxon>
    </lineage>
</organism>
<keyword evidence="4" id="KW-0902">Two-component regulatory system</keyword>
<dbReference type="RefSeq" id="WP_190918609.1">
    <property type="nucleotide sequence ID" value="NZ_JACXIZ010000022.1"/>
</dbReference>
<evidence type="ECO:0000256" key="1">
    <source>
        <dbReference type="ARBA" id="ARBA00004496"/>
    </source>
</evidence>
<gene>
    <name evidence="11" type="ORF">IDH44_13955</name>
</gene>
<evidence type="ECO:0000313" key="12">
    <source>
        <dbReference type="Proteomes" id="UP000621560"/>
    </source>
</evidence>
<evidence type="ECO:0000256" key="2">
    <source>
        <dbReference type="ARBA" id="ARBA00022490"/>
    </source>
</evidence>
<dbReference type="Pfam" id="PF12833">
    <property type="entry name" value="HTH_18"/>
    <property type="match status" value="1"/>
</dbReference>
<dbReference type="AlphaFoldDB" id="A0A927GS88"/>
<dbReference type="CDD" id="cd17536">
    <property type="entry name" value="REC_YesN-like"/>
    <property type="match status" value="1"/>
</dbReference>
<dbReference type="EMBL" id="JACXIZ010000022">
    <property type="protein sequence ID" value="MBD2846303.1"/>
    <property type="molecule type" value="Genomic_DNA"/>
</dbReference>
<evidence type="ECO:0000256" key="8">
    <source>
        <dbReference type="PROSITE-ProRule" id="PRU00169"/>
    </source>
</evidence>
<comment type="subcellular location">
    <subcellularLocation>
        <location evidence="1">Cytoplasm</location>
    </subcellularLocation>
</comment>
<dbReference type="GO" id="GO:0003700">
    <property type="term" value="F:DNA-binding transcription factor activity"/>
    <property type="evidence" value="ECO:0007669"/>
    <property type="project" value="InterPro"/>
</dbReference>
<keyword evidence="3 8" id="KW-0597">Phosphoprotein</keyword>
<evidence type="ECO:0000256" key="7">
    <source>
        <dbReference type="ARBA" id="ARBA00023163"/>
    </source>
</evidence>
<evidence type="ECO:0000259" key="10">
    <source>
        <dbReference type="PROSITE" id="PS50110"/>
    </source>
</evidence>
<feature type="domain" description="HTH araC/xylS-type" evidence="9">
    <location>
        <begin position="451"/>
        <end position="549"/>
    </location>
</feature>